<reference evidence="4 5" key="1">
    <citation type="submission" date="2024-02" db="EMBL/GenBank/DDBJ databases">
        <title>Comparative Genomic Analysis of Flavobacterium Species Causing Columnaris Disease of Freshwater Fish in Thailand: Insights into Virulence and Resistance Mechanisms.</title>
        <authorList>
            <person name="Nguyen D."/>
            <person name="Chokmangmeepisarn P."/>
            <person name="Khianchaikhan K."/>
            <person name="Morishita M."/>
            <person name="Bunnoy A."/>
            <person name="Rodkhum C."/>
        </authorList>
    </citation>
    <scope>NUCLEOTIDE SEQUENCE [LARGE SCALE GENOMIC DNA]</scope>
    <source>
        <strain evidence="4 5">KCRT2007</strain>
    </source>
</reference>
<dbReference type="InterPro" id="IPR001451">
    <property type="entry name" value="Hexapep"/>
</dbReference>
<keyword evidence="5" id="KW-1185">Reference proteome</keyword>
<dbReference type="InterPro" id="IPR018357">
    <property type="entry name" value="Hexapep_transf_CS"/>
</dbReference>
<gene>
    <name evidence="4" type="ORF">V3Q77_04725</name>
</gene>
<dbReference type="InterPro" id="IPR051159">
    <property type="entry name" value="Hexapeptide_acetyltransf"/>
</dbReference>
<dbReference type="EMBL" id="JAZGZR010000008">
    <property type="protein sequence ID" value="MFK7049188.1"/>
    <property type="molecule type" value="Genomic_DNA"/>
</dbReference>
<evidence type="ECO:0000256" key="1">
    <source>
        <dbReference type="ARBA" id="ARBA00022679"/>
    </source>
</evidence>
<evidence type="ECO:0000313" key="5">
    <source>
        <dbReference type="Proteomes" id="UP001621813"/>
    </source>
</evidence>
<evidence type="ECO:0000256" key="2">
    <source>
        <dbReference type="ARBA" id="ARBA00022737"/>
    </source>
</evidence>
<keyword evidence="3" id="KW-0012">Acyltransferase</keyword>
<dbReference type="CDD" id="cd04647">
    <property type="entry name" value="LbH_MAT_like"/>
    <property type="match status" value="1"/>
</dbReference>
<evidence type="ECO:0000313" key="4">
    <source>
        <dbReference type="EMBL" id="MFK7049188.1"/>
    </source>
</evidence>
<dbReference type="Gene3D" id="2.160.10.10">
    <property type="entry name" value="Hexapeptide repeat proteins"/>
    <property type="match status" value="1"/>
</dbReference>
<dbReference type="PROSITE" id="PS00101">
    <property type="entry name" value="HEXAPEP_TRANSFERASES"/>
    <property type="match status" value="1"/>
</dbReference>
<accession>A0ABW8PMJ7</accession>
<protein>
    <submittedName>
        <fullName evidence="4">Acetyltransferase</fullName>
    </submittedName>
</protein>
<dbReference type="InterPro" id="IPR011004">
    <property type="entry name" value="Trimer_LpxA-like_sf"/>
</dbReference>
<dbReference type="RefSeq" id="WP_105195770.1">
    <property type="nucleotide sequence ID" value="NZ_JAZGZR010000008.1"/>
</dbReference>
<keyword evidence="2" id="KW-0677">Repeat</keyword>
<organism evidence="4 5">
    <name type="scientific">Flavobacterium davisii</name>
    <dbReference type="NCBI Taxonomy" id="2906077"/>
    <lineage>
        <taxon>Bacteria</taxon>
        <taxon>Pseudomonadati</taxon>
        <taxon>Bacteroidota</taxon>
        <taxon>Flavobacteriia</taxon>
        <taxon>Flavobacteriales</taxon>
        <taxon>Flavobacteriaceae</taxon>
        <taxon>Flavobacterium</taxon>
    </lineage>
</organism>
<dbReference type="PANTHER" id="PTHR23416">
    <property type="entry name" value="SIALIC ACID SYNTHASE-RELATED"/>
    <property type="match status" value="1"/>
</dbReference>
<dbReference type="Pfam" id="PF00132">
    <property type="entry name" value="Hexapep"/>
    <property type="match status" value="1"/>
</dbReference>
<name>A0ABW8PMJ7_9FLAO</name>
<sequence length="195" mass="21644">MKNIIEILDVYGFLGIIRLFRDKLFTILYFNNARIIRCPVYIRGKKKIVGCKNLTTGVNLRIDIIGKGVLKIGDNVQLNDYVHIGVVNSVIIEDNVLIASKVFITDHNHGKYKGEVQSNPLENPINRTLDNKAVLIKKNAWIGEYVSVMPGVTIGEGSVVGAMSVVTKDIPDYAIAVGSPAKVIKSFNFNTNNWK</sequence>
<comment type="caution">
    <text evidence="4">The sequence shown here is derived from an EMBL/GenBank/DDBJ whole genome shotgun (WGS) entry which is preliminary data.</text>
</comment>
<dbReference type="SUPFAM" id="SSF51161">
    <property type="entry name" value="Trimeric LpxA-like enzymes"/>
    <property type="match status" value="1"/>
</dbReference>
<evidence type="ECO:0000256" key="3">
    <source>
        <dbReference type="ARBA" id="ARBA00023315"/>
    </source>
</evidence>
<proteinExistence type="predicted"/>
<keyword evidence="1" id="KW-0808">Transferase</keyword>
<dbReference type="PANTHER" id="PTHR23416:SF78">
    <property type="entry name" value="LIPOPOLYSACCHARIDE BIOSYNTHESIS O-ACETYL TRANSFERASE WBBJ-RELATED"/>
    <property type="match status" value="1"/>
</dbReference>
<dbReference type="Proteomes" id="UP001621813">
    <property type="component" value="Unassembled WGS sequence"/>
</dbReference>